<protein>
    <submittedName>
        <fullName evidence="4">Uncharacterized protein LOC110981140</fullName>
    </submittedName>
</protein>
<keyword evidence="2" id="KW-0472">Membrane</keyword>
<keyword evidence="3" id="KW-1185">Reference proteome</keyword>
<evidence type="ECO:0000313" key="4">
    <source>
        <dbReference type="RefSeq" id="XP_022094125.1"/>
    </source>
</evidence>
<gene>
    <name evidence="4" type="primary">LOC110981140</name>
</gene>
<keyword evidence="2" id="KW-0812">Transmembrane</keyword>
<dbReference type="KEGG" id="aplc:110981140"/>
<proteinExistence type="predicted"/>
<feature type="compositionally biased region" description="Basic and acidic residues" evidence="1">
    <location>
        <begin position="101"/>
        <end position="159"/>
    </location>
</feature>
<feature type="region of interest" description="Disordered" evidence="1">
    <location>
        <begin position="88"/>
        <end position="177"/>
    </location>
</feature>
<feature type="transmembrane region" description="Helical" evidence="2">
    <location>
        <begin position="57"/>
        <end position="80"/>
    </location>
</feature>
<accession>A0A8B7YNU3</accession>
<dbReference type="RefSeq" id="XP_022094125.1">
    <property type="nucleotide sequence ID" value="XM_022238433.1"/>
</dbReference>
<dbReference type="AlphaFoldDB" id="A0A8B7YNU3"/>
<organism evidence="3 4">
    <name type="scientific">Acanthaster planci</name>
    <name type="common">Crown-of-thorns starfish</name>
    <dbReference type="NCBI Taxonomy" id="133434"/>
    <lineage>
        <taxon>Eukaryota</taxon>
        <taxon>Metazoa</taxon>
        <taxon>Echinodermata</taxon>
        <taxon>Eleutherozoa</taxon>
        <taxon>Asterozoa</taxon>
        <taxon>Asteroidea</taxon>
        <taxon>Valvatacea</taxon>
        <taxon>Valvatida</taxon>
        <taxon>Acanthasteridae</taxon>
        <taxon>Acanthaster</taxon>
    </lineage>
</organism>
<reference evidence="4" key="1">
    <citation type="submission" date="2025-08" db="UniProtKB">
        <authorList>
            <consortium name="RefSeq"/>
        </authorList>
    </citation>
    <scope>IDENTIFICATION</scope>
</reference>
<dbReference type="GeneID" id="110981140"/>
<evidence type="ECO:0000256" key="1">
    <source>
        <dbReference type="SAM" id="MobiDB-lite"/>
    </source>
</evidence>
<name>A0A8B7YNU3_ACAPL</name>
<dbReference type="OrthoDB" id="10578216at2759"/>
<evidence type="ECO:0000313" key="3">
    <source>
        <dbReference type="Proteomes" id="UP000694845"/>
    </source>
</evidence>
<dbReference type="Proteomes" id="UP000694845">
    <property type="component" value="Unplaced"/>
</dbReference>
<sequence length="177" mass="19653">MVQLAVYAANPEDHKEQFKKPSWPIGENADFVEVKIPKDKVSEVEVKPTGCCTRRCAVILVVLGVLIALGTVGAVLGVYYSTRHHEPQKDDVLYPTPIGRESGDSDDGHHDGHTGRPDCDHDHDDHHGDRPDPDDDHTGRPDCDHDPDHDDNGHHDRPRPAPTRPKPSGESPMRPWP</sequence>
<keyword evidence="2" id="KW-1133">Transmembrane helix</keyword>
<dbReference type="OMA" id="GHTGRPD"/>
<evidence type="ECO:0000256" key="2">
    <source>
        <dbReference type="SAM" id="Phobius"/>
    </source>
</evidence>